<dbReference type="GO" id="GO:0016787">
    <property type="term" value="F:hydrolase activity"/>
    <property type="evidence" value="ECO:0007669"/>
    <property type="project" value="UniProtKB-KW"/>
</dbReference>
<evidence type="ECO:0000313" key="3">
    <source>
        <dbReference type="Proteomes" id="UP000607281"/>
    </source>
</evidence>
<evidence type="ECO:0000259" key="1">
    <source>
        <dbReference type="Pfam" id="PF08386"/>
    </source>
</evidence>
<dbReference type="InterPro" id="IPR013595">
    <property type="entry name" value="Pept_S33_TAP-like_C"/>
</dbReference>
<dbReference type="Proteomes" id="UP000607281">
    <property type="component" value="Unassembled WGS sequence"/>
</dbReference>
<keyword evidence="3" id="KW-1185">Reference proteome</keyword>
<dbReference type="EMBL" id="JACJRF010000024">
    <property type="protein sequence ID" value="MBD2345447.1"/>
    <property type="molecule type" value="Genomic_DNA"/>
</dbReference>
<gene>
    <name evidence="2" type="ORF">H6G18_15010</name>
</gene>
<feature type="domain" description="Peptidase S33 tripeptidyl aminopeptidase-like C-terminal" evidence="1">
    <location>
        <begin position="31"/>
        <end position="83"/>
    </location>
</feature>
<dbReference type="Gene3D" id="3.40.50.1820">
    <property type="entry name" value="alpha/beta hydrolase"/>
    <property type="match status" value="1"/>
</dbReference>
<dbReference type="RefSeq" id="WP_190407882.1">
    <property type="nucleotide sequence ID" value="NZ_JACJRF010000024.1"/>
</dbReference>
<dbReference type="Pfam" id="PF08386">
    <property type="entry name" value="Abhydrolase_4"/>
    <property type="match status" value="1"/>
</dbReference>
<evidence type="ECO:0000313" key="2">
    <source>
        <dbReference type="EMBL" id="MBD2345447.1"/>
    </source>
</evidence>
<name>A0ABR8CTC4_9NOST</name>
<organism evidence="2 3">
    <name type="scientific">Anabaena subtropica FACHB-260</name>
    <dbReference type="NCBI Taxonomy" id="2692884"/>
    <lineage>
        <taxon>Bacteria</taxon>
        <taxon>Bacillati</taxon>
        <taxon>Cyanobacteriota</taxon>
        <taxon>Cyanophyceae</taxon>
        <taxon>Nostocales</taxon>
        <taxon>Nostocaceae</taxon>
        <taxon>Anabaena</taxon>
    </lineage>
</organism>
<reference evidence="2 3" key="1">
    <citation type="journal article" date="2020" name="ISME J.">
        <title>Comparative genomics reveals insights into cyanobacterial evolution and habitat adaptation.</title>
        <authorList>
            <person name="Chen M.Y."/>
            <person name="Teng W.K."/>
            <person name="Zhao L."/>
            <person name="Hu C.X."/>
            <person name="Zhou Y.K."/>
            <person name="Han B.P."/>
            <person name="Song L.R."/>
            <person name="Shu W.S."/>
        </authorList>
    </citation>
    <scope>NUCLEOTIDE SEQUENCE [LARGE SCALE GENOMIC DNA]</scope>
    <source>
        <strain evidence="2 3">FACHB-260</strain>
    </source>
</reference>
<accession>A0ABR8CTC4</accession>
<sequence length="85" mass="8677">MSENNKAILEAANAAIANIRGGSEYGKAWHEGGISLAKTLGASLLTVEGEQHGVALTAGNACVNDIVADYLIGLKIPADGVRCVL</sequence>
<protein>
    <submittedName>
        <fullName evidence="2">Alpha/beta hydrolase</fullName>
    </submittedName>
</protein>
<keyword evidence="2" id="KW-0378">Hydrolase</keyword>
<dbReference type="InterPro" id="IPR029058">
    <property type="entry name" value="AB_hydrolase_fold"/>
</dbReference>
<proteinExistence type="predicted"/>
<comment type="caution">
    <text evidence="2">The sequence shown here is derived from an EMBL/GenBank/DDBJ whole genome shotgun (WGS) entry which is preliminary data.</text>
</comment>